<reference evidence="2" key="1">
    <citation type="submission" date="2015-06" db="EMBL/GenBank/DDBJ databases">
        <title>Comparative genomics of Burkholderia leaf nodule symbionts.</title>
        <authorList>
            <person name="Carlier A."/>
            <person name="Eberl L."/>
            <person name="Pinto-Carbo M."/>
        </authorList>
    </citation>
    <scope>NUCLEOTIDE SEQUENCE [LARGE SCALE GENOMIC DNA]</scope>
    <source>
        <strain evidence="2">UZHbot4</strain>
    </source>
</reference>
<dbReference type="EMBL" id="LFJJ01000064">
    <property type="protein sequence ID" value="KND60407.1"/>
    <property type="molecule type" value="Genomic_DNA"/>
</dbReference>
<proteinExistence type="predicted"/>
<gene>
    <name evidence="1" type="ORF">BVER_03856c</name>
</gene>
<keyword evidence="2" id="KW-1185">Reference proteome</keyword>
<dbReference type="Proteomes" id="UP000036959">
    <property type="component" value="Unassembled WGS sequence"/>
</dbReference>
<protein>
    <submittedName>
        <fullName evidence="1">Uncharacterized protein</fullName>
    </submittedName>
</protein>
<comment type="caution">
    <text evidence="1">The sequence shown here is derived from an EMBL/GenBank/DDBJ whole genome shotgun (WGS) entry which is preliminary data.</text>
</comment>
<dbReference type="OrthoDB" id="9906152at2"/>
<evidence type="ECO:0000313" key="1">
    <source>
        <dbReference type="EMBL" id="KND60407.1"/>
    </source>
</evidence>
<accession>A0A0L0MCG7</accession>
<dbReference type="AlphaFoldDB" id="A0A0L0MCG7"/>
<dbReference type="PATRIC" id="fig|242163.4.peg.6109"/>
<organism evidence="1 2">
    <name type="scientific">Candidatus Burkholderia verschuerenii</name>
    <dbReference type="NCBI Taxonomy" id="242163"/>
    <lineage>
        <taxon>Bacteria</taxon>
        <taxon>Pseudomonadati</taxon>
        <taxon>Pseudomonadota</taxon>
        <taxon>Betaproteobacteria</taxon>
        <taxon>Burkholderiales</taxon>
        <taxon>Burkholderiaceae</taxon>
        <taxon>Burkholderia</taxon>
    </lineage>
</organism>
<name>A0A0L0MCG7_9BURK</name>
<dbReference type="RefSeq" id="WP_050453749.1">
    <property type="nucleotide sequence ID" value="NZ_LFJJ01000064.1"/>
</dbReference>
<evidence type="ECO:0000313" key="2">
    <source>
        <dbReference type="Proteomes" id="UP000036959"/>
    </source>
</evidence>
<sequence length="104" mass="11492">MQHTDTDHRSDAPLNGVERTLLLATAEALVEIRRLASKPLTKDTQQAIRELADAFHNVPRVAAYTMEEREPLAFLMQAAEQQARMAFERYGVASGVLVGSPATE</sequence>